<dbReference type="EMBL" id="VEPZ02000196">
    <property type="protein sequence ID" value="KAE8731441.1"/>
    <property type="molecule type" value="Genomic_DNA"/>
</dbReference>
<keyword evidence="1" id="KW-0479">Metal-binding</keyword>
<proteinExistence type="predicted"/>
<evidence type="ECO:0000313" key="7">
    <source>
        <dbReference type="EMBL" id="KAE8731441.1"/>
    </source>
</evidence>
<evidence type="ECO:0000256" key="4">
    <source>
        <dbReference type="PROSITE-ProRule" id="PRU00175"/>
    </source>
</evidence>
<dbReference type="CDD" id="cd16461">
    <property type="entry name" value="RING-H2_EL5-like"/>
    <property type="match status" value="1"/>
</dbReference>
<evidence type="ECO:0000259" key="6">
    <source>
        <dbReference type="PROSITE" id="PS50089"/>
    </source>
</evidence>
<evidence type="ECO:0000256" key="5">
    <source>
        <dbReference type="SAM" id="MobiDB-lite"/>
    </source>
</evidence>
<dbReference type="Gene3D" id="3.30.40.10">
    <property type="entry name" value="Zinc/RING finger domain, C3HC4 (zinc finger)"/>
    <property type="match status" value="1"/>
</dbReference>
<evidence type="ECO:0000313" key="8">
    <source>
        <dbReference type="Proteomes" id="UP000436088"/>
    </source>
</evidence>
<dbReference type="SUPFAM" id="SSF57850">
    <property type="entry name" value="RING/U-box"/>
    <property type="match status" value="1"/>
</dbReference>
<feature type="domain" description="RING-type" evidence="6">
    <location>
        <begin position="323"/>
        <end position="365"/>
    </location>
</feature>
<evidence type="ECO:0000256" key="2">
    <source>
        <dbReference type="ARBA" id="ARBA00022771"/>
    </source>
</evidence>
<feature type="region of interest" description="Disordered" evidence="5">
    <location>
        <begin position="228"/>
        <end position="252"/>
    </location>
</feature>
<dbReference type="PANTHER" id="PTHR45798">
    <property type="entry name" value="RING-H2 FINGER PROTEIN ATL61-RELATED-RELATED"/>
    <property type="match status" value="1"/>
</dbReference>
<keyword evidence="3" id="KW-0862">Zinc</keyword>
<evidence type="ECO:0000256" key="3">
    <source>
        <dbReference type="ARBA" id="ARBA00022833"/>
    </source>
</evidence>
<gene>
    <name evidence="7" type="ORF">F3Y22_tig00002840pilonHSYRG01346</name>
</gene>
<reference evidence="7" key="1">
    <citation type="submission" date="2019-09" db="EMBL/GenBank/DDBJ databases">
        <title>Draft genome information of white flower Hibiscus syriacus.</title>
        <authorList>
            <person name="Kim Y.-M."/>
        </authorList>
    </citation>
    <scope>NUCLEOTIDE SEQUENCE [LARGE SCALE GENOMIC DNA]</scope>
    <source>
        <strain evidence="7">YM2019G1</strain>
    </source>
</reference>
<dbReference type="InterPro" id="IPR001841">
    <property type="entry name" value="Znf_RING"/>
</dbReference>
<name>A0A6A3CW67_HIBSY</name>
<dbReference type="GO" id="GO:0008270">
    <property type="term" value="F:zinc ion binding"/>
    <property type="evidence" value="ECO:0007669"/>
    <property type="project" value="UniProtKB-KW"/>
</dbReference>
<organism evidence="7 8">
    <name type="scientific">Hibiscus syriacus</name>
    <name type="common">Rose of Sharon</name>
    <dbReference type="NCBI Taxonomy" id="106335"/>
    <lineage>
        <taxon>Eukaryota</taxon>
        <taxon>Viridiplantae</taxon>
        <taxon>Streptophyta</taxon>
        <taxon>Embryophyta</taxon>
        <taxon>Tracheophyta</taxon>
        <taxon>Spermatophyta</taxon>
        <taxon>Magnoliopsida</taxon>
        <taxon>eudicotyledons</taxon>
        <taxon>Gunneridae</taxon>
        <taxon>Pentapetalae</taxon>
        <taxon>rosids</taxon>
        <taxon>malvids</taxon>
        <taxon>Malvales</taxon>
        <taxon>Malvaceae</taxon>
        <taxon>Malvoideae</taxon>
        <taxon>Hibiscus</taxon>
    </lineage>
</organism>
<feature type="region of interest" description="Disordered" evidence="5">
    <location>
        <begin position="281"/>
        <end position="300"/>
    </location>
</feature>
<dbReference type="Pfam" id="PF13639">
    <property type="entry name" value="zf-RING_2"/>
    <property type="match status" value="1"/>
</dbReference>
<dbReference type="InterPro" id="IPR052788">
    <property type="entry name" value="RING-type_E3_ligase_ATL"/>
</dbReference>
<keyword evidence="2 4" id="KW-0863">Zinc-finger</keyword>
<keyword evidence="8" id="KW-1185">Reference proteome</keyword>
<comment type="caution">
    <text evidence="7">The sequence shown here is derived from an EMBL/GenBank/DDBJ whole genome shotgun (WGS) entry which is preliminary data.</text>
</comment>
<dbReference type="SMART" id="SM00184">
    <property type="entry name" value="RING"/>
    <property type="match status" value="1"/>
</dbReference>
<sequence>MPPPSKTIGNDRPIWRLEQSGACSIKSAYHSIHNEYWNAAYDKWMIPGSLTAPKGFANSYGSSSTIDFLRMRKGSVGVLPMMIGVLYVVSRKKRFGHCGVQLRHLFGVLIWKLWKIRNEFVFNGQIQLLWKPSTRPKLGLVGSNKVIYFAHEGFGYQQKAQELWRPSFGCIMLNTDGAVNSEPRRRQVAVSSGITMEAGTLATVETLGLNNFLFVMAKGFINVGSSPLPTPATSEPPPNKRPPSTPTSSSSSLLSYAPLFGPRSHCRGPLRLASSALRRRLASDTPASSPSDPPANKGLKKKILKSLPKDTFSADFSAKFSDCAICLTEFVAGDEIRVLPQCGHGFHVACIDTWLGSHSSCPSCRQILGVARCHKCGGFSGSGASTSGTDSELD</sequence>
<dbReference type="PANTHER" id="PTHR45798:SF97">
    <property type="entry name" value="ALCOHOL-SENSITIVE RING FINGER PROTEIN 1"/>
    <property type="match status" value="1"/>
</dbReference>
<protein>
    <submittedName>
        <fullName evidence="7">RING-H2 finger protein ATL8</fullName>
    </submittedName>
</protein>
<feature type="compositionally biased region" description="Pro residues" evidence="5">
    <location>
        <begin position="228"/>
        <end position="245"/>
    </location>
</feature>
<dbReference type="Proteomes" id="UP000436088">
    <property type="component" value="Unassembled WGS sequence"/>
</dbReference>
<accession>A0A6A3CW67</accession>
<dbReference type="PROSITE" id="PS50089">
    <property type="entry name" value="ZF_RING_2"/>
    <property type="match status" value="1"/>
</dbReference>
<dbReference type="InterPro" id="IPR013083">
    <property type="entry name" value="Znf_RING/FYVE/PHD"/>
</dbReference>
<dbReference type="AlphaFoldDB" id="A0A6A3CW67"/>
<evidence type="ECO:0000256" key="1">
    <source>
        <dbReference type="ARBA" id="ARBA00022723"/>
    </source>
</evidence>